<proteinExistence type="predicted"/>
<dbReference type="RefSeq" id="WP_338006643.1">
    <property type="nucleotide sequence ID" value="NZ_JAOPKB010000001.1"/>
</dbReference>
<evidence type="ECO:0000259" key="1">
    <source>
        <dbReference type="Pfam" id="PF26460"/>
    </source>
</evidence>
<reference evidence="2 3" key="1">
    <citation type="submission" date="2022-09" db="EMBL/GenBank/DDBJ databases">
        <title>Enrichment on poylsaccharides allowed isolation of novel metabolic and taxonomic groups of Haloarchaea.</title>
        <authorList>
            <person name="Sorokin D.Y."/>
            <person name="Elcheninov A.G."/>
            <person name="Khizhniak T.V."/>
            <person name="Kolganova T.V."/>
            <person name="Kublanov I.V."/>
        </authorList>
    </citation>
    <scope>NUCLEOTIDE SEQUENCE [LARGE SCALE GENOMIC DNA]</scope>
    <source>
        <strain evidence="2 3">AArc-m2/3/4</strain>
    </source>
</reference>
<dbReference type="Pfam" id="PF26460">
    <property type="entry name" value="DUF8139"/>
    <property type="match status" value="1"/>
</dbReference>
<dbReference type="Proteomes" id="UP001320972">
    <property type="component" value="Unassembled WGS sequence"/>
</dbReference>
<evidence type="ECO:0000313" key="3">
    <source>
        <dbReference type="Proteomes" id="UP001320972"/>
    </source>
</evidence>
<protein>
    <recommendedName>
        <fullName evidence="1">DUF8139 domain-containing protein</fullName>
    </recommendedName>
</protein>
<dbReference type="InterPro" id="IPR058452">
    <property type="entry name" value="DUF8139"/>
</dbReference>
<feature type="domain" description="DUF8139" evidence="1">
    <location>
        <begin position="10"/>
        <end position="81"/>
    </location>
</feature>
<evidence type="ECO:0000313" key="2">
    <source>
        <dbReference type="EMBL" id="MCU4971140.1"/>
    </source>
</evidence>
<gene>
    <name evidence="2" type="ORF">OB955_00105</name>
</gene>
<accession>A0ABT2Q890</accession>
<organism evidence="2 3">
    <name type="scientific">Natronoglomus mannanivorans</name>
    <dbReference type="NCBI Taxonomy" id="2979990"/>
    <lineage>
        <taxon>Archaea</taxon>
        <taxon>Methanobacteriati</taxon>
        <taxon>Methanobacteriota</taxon>
        <taxon>Stenosarchaea group</taxon>
        <taxon>Halobacteria</taxon>
        <taxon>Halobacteriales</taxon>
        <taxon>Natrialbaceae</taxon>
        <taxon>Natronoglomus</taxon>
    </lineage>
</organism>
<sequence>MEDIPQPTSEPYEVGDKVRVYLGSDDPDNRFHNERCEVVDVFEDGLGEETGRELDRFSYRVRAINSGSVIPVQFRHSDLVPE</sequence>
<name>A0ABT2Q890_9EURY</name>
<keyword evidence="3" id="KW-1185">Reference proteome</keyword>
<comment type="caution">
    <text evidence="2">The sequence shown here is derived from an EMBL/GenBank/DDBJ whole genome shotgun (WGS) entry which is preliminary data.</text>
</comment>
<dbReference type="EMBL" id="JAOPKB010000001">
    <property type="protein sequence ID" value="MCU4971140.1"/>
    <property type="molecule type" value="Genomic_DNA"/>
</dbReference>